<protein>
    <submittedName>
        <fullName evidence="2">Glycosyltransferase like family protein</fullName>
    </submittedName>
</protein>
<dbReference type="EMBL" id="FMZO01000020">
    <property type="protein sequence ID" value="SDE07963.1"/>
    <property type="molecule type" value="Genomic_DNA"/>
</dbReference>
<dbReference type="RefSeq" id="WP_090392853.1">
    <property type="nucleotide sequence ID" value="NZ_FMZO01000020.1"/>
</dbReference>
<reference evidence="3" key="1">
    <citation type="submission" date="2016-10" db="EMBL/GenBank/DDBJ databases">
        <authorList>
            <person name="Varghese N."/>
            <person name="Submissions S."/>
        </authorList>
    </citation>
    <scope>NUCLEOTIDE SEQUENCE [LARGE SCALE GENOMIC DNA]</scope>
    <source>
        <strain evidence="3">DSM 25811 / CCM 8410 / LMG 26954 / E90</strain>
    </source>
</reference>
<evidence type="ECO:0000313" key="2">
    <source>
        <dbReference type="EMBL" id="SDE07963.1"/>
    </source>
</evidence>
<dbReference type="Gene3D" id="3.90.550.10">
    <property type="entry name" value="Spore Coat Polysaccharide Biosynthesis Protein SpsA, Chain A"/>
    <property type="match status" value="1"/>
</dbReference>
<dbReference type="AlphaFoldDB" id="A0A1G7A007"/>
<name>A0A1G7A007_NIADE</name>
<gene>
    <name evidence="2" type="ORF">SAMN04487894_12025</name>
</gene>
<dbReference type="GO" id="GO:0016740">
    <property type="term" value="F:transferase activity"/>
    <property type="evidence" value="ECO:0007669"/>
    <property type="project" value="UniProtKB-KW"/>
</dbReference>
<keyword evidence="3" id="KW-1185">Reference proteome</keyword>
<feature type="domain" description="Streptomycin biosynthesis protein StrF" evidence="1">
    <location>
        <begin position="11"/>
        <end position="207"/>
    </location>
</feature>
<evidence type="ECO:0000259" key="1">
    <source>
        <dbReference type="Pfam" id="PF13712"/>
    </source>
</evidence>
<organism evidence="2 3">
    <name type="scientific">Niabella drilacis (strain DSM 25811 / CCM 8410 / CCUG 62505 / LMG 26954 / E90)</name>
    <dbReference type="NCBI Taxonomy" id="1285928"/>
    <lineage>
        <taxon>Bacteria</taxon>
        <taxon>Pseudomonadati</taxon>
        <taxon>Bacteroidota</taxon>
        <taxon>Chitinophagia</taxon>
        <taxon>Chitinophagales</taxon>
        <taxon>Chitinophagaceae</taxon>
        <taxon>Niabella</taxon>
    </lineage>
</organism>
<proteinExistence type="predicted"/>
<dbReference type="OrthoDB" id="7851643at2"/>
<dbReference type="InterPro" id="IPR059123">
    <property type="entry name" value="StrF_dom"/>
</dbReference>
<dbReference type="Proteomes" id="UP000198757">
    <property type="component" value="Unassembled WGS sequence"/>
</dbReference>
<accession>A0A1G7A007</accession>
<evidence type="ECO:0000313" key="3">
    <source>
        <dbReference type="Proteomes" id="UP000198757"/>
    </source>
</evidence>
<dbReference type="InterPro" id="IPR029044">
    <property type="entry name" value="Nucleotide-diphossugar_trans"/>
</dbReference>
<dbReference type="SUPFAM" id="SSF53448">
    <property type="entry name" value="Nucleotide-diphospho-sugar transferases"/>
    <property type="match status" value="1"/>
</dbReference>
<keyword evidence="2" id="KW-0808">Transferase</keyword>
<dbReference type="Pfam" id="PF13712">
    <property type="entry name" value="Glyco_tranf_2_5"/>
    <property type="match status" value="1"/>
</dbReference>
<dbReference type="STRING" id="1285928.SAMN04487894_12025"/>
<sequence>MLSIVISSYREAFYAAIEKDIADTIGSGIIYELIQVKNPGLMGVCEAYNKGLDQSQYPYVLFLHEDLLFNTKGWGYVLLDIFKQNEKTGLVGVAGGQYKSRAPSGWWGIDDNAKYVYVRHGSKEENELMRYGFGIQTQEHLIRVLSLDGLFIALRRSTGLRFNEQLKGYHQYDLAISIDAHLKGYEAVCTDLIDITHYSMGNPDKSWVESADLFFDLYAPYLPLYITPGMTQLEKTQLEKKNYIEFIANAWNVGFDRMAWKYWWHFFWLKPFSSKPFKLLKKMRQARRVSQTSGPALH</sequence>